<dbReference type="InterPro" id="IPR001232">
    <property type="entry name" value="SKP1-like"/>
</dbReference>
<dbReference type="AlphaFoldDB" id="A0AA39LZM9"/>
<dbReference type="Gene3D" id="3.30.710.10">
    <property type="entry name" value="Potassium Channel Kv1.1, Chain A"/>
    <property type="match status" value="1"/>
</dbReference>
<gene>
    <name evidence="3" type="ORF">QR680_011945</name>
</gene>
<accession>A0AA39LZM9</accession>
<reference evidence="3" key="1">
    <citation type="submission" date="2023-06" db="EMBL/GenBank/DDBJ databases">
        <title>Genomic analysis of the entomopathogenic nematode Steinernema hermaphroditum.</title>
        <authorList>
            <person name="Schwarz E.M."/>
            <person name="Heppert J.K."/>
            <person name="Baniya A."/>
            <person name="Schwartz H.T."/>
            <person name="Tan C.-H."/>
            <person name="Antoshechkin I."/>
            <person name="Sternberg P.W."/>
            <person name="Goodrich-Blair H."/>
            <person name="Dillman A.R."/>
        </authorList>
    </citation>
    <scope>NUCLEOTIDE SEQUENCE</scope>
    <source>
        <strain evidence="3">PS9179</strain>
        <tissue evidence="3">Whole animal</tissue>
    </source>
</reference>
<dbReference type="SUPFAM" id="SSF81382">
    <property type="entry name" value="Skp1 dimerisation domain-like"/>
    <property type="match status" value="1"/>
</dbReference>
<dbReference type="SUPFAM" id="SSF54695">
    <property type="entry name" value="POZ domain"/>
    <property type="match status" value="1"/>
</dbReference>
<evidence type="ECO:0000256" key="2">
    <source>
        <dbReference type="ARBA" id="ARBA00022786"/>
    </source>
</evidence>
<dbReference type="GO" id="GO:0006511">
    <property type="term" value="P:ubiquitin-dependent protein catabolic process"/>
    <property type="evidence" value="ECO:0007669"/>
    <property type="project" value="InterPro"/>
</dbReference>
<organism evidence="3 4">
    <name type="scientific">Steinernema hermaphroditum</name>
    <dbReference type="NCBI Taxonomy" id="289476"/>
    <lineage>
        <taxon>Eukaryota</taxon>
        <taxon>Metazoa</taxon>
        <taxon>Ecdysozoa</taxon>
        <taxon>Nematoda</taxon>
        <taxon>Chromadorea</taxon>
        <taxon>Rhabditida</taxon>
        <taxon>Tylenchina</taxon>
        <taxon>Panagrolaimomorpha</taxon>
        <taxon>Strongyloidoidea</taxon>
        <taxon>Steinernematidae</taxon>
        <taxon>Steinernema</taxon>
    </lineage>
</organism>
<evidence type="ECO:0000256" key="1">
    <source>
        <dbReference type="ARBA" id="ARBA00009993"/>
    </source>
</evidence>
<evidence type="ECO:0008006" key="5">
    <source>
        <dbReference type="Google" id="ProtNLM"/>
    </source>
</evidence>
<evidence type="ECO:0000313" key="3">
    <source>
        <dbReference type="EMBL" id="KAK0415442.1"/>
    </source>
</evidence>
<proteinExistence type="inferred from homology"/>
<keyword evidence="2" id="KW-0833">Ubl conjugation pathway</keyword>
<dbReference type="EMBL" id="JAUCMV010000002">
    <property type="protein sequence ID" value="KAK0415442.1"/>
    <property type="molecule type" value="Genomic_DNA"/>
</dbReference>
<dbReference type="InterPro" id="IPR036296">
    <property type="entry name" value="SKP1-like_dim_sf"/>
</dbReference>
<comment type="caution">
    <text evidence="3">The sequence shown here is derived from an EMBL/GenBank/DDBJ whole genome shotgun (WGS) entry which is preliminary data.</text>
</comment>
<name>A0AA39LZM9_9BILA</name>
<dbReference type="InterPro" id="IPR011333">
    <property type="entry name" value="SKP1/BTB/POZ_sf"/>
</dbReference>
<dbReference type="PANTHER" id="PTHR11165">
    <property type="entry name" value="SKP1"/>
    <property type="match status" value="1"/>
</dbReference>
<evidence type="ECO:0000313" key="4">
    <source>
        <dbReference type="Proteomes" id="UP001175271"/>
    </source>
</evidence>
<dbReference type="InterPro" id="IPR016897">
    <property type="entry name" value="SKP1"/>
</dbReference>
<comment type="similarity">
    <text evidence="1">Belongs to the SKP1 family.</text>
</comment>
<sequence length="150" mass="17159">MESIQVETADSVAVLFKTKWIKKVGLLSRYLEEDRYTGEPIVLDGVSDAVLRAVITWLKMHEDEEPSTLEQLEDNRFNRKVPTADNELLNQCHAMQMLAGVINASYDLQIQDLSDTLVKYMANNLEGKTAKEMSEWLGIPLKKDEENRED</sequence>
<protein>
    <recommendedName>
        <fullName evidence="5">Skp1-related protein</fullName>
    </recommendedName>
</protein>
<dbReference type="SMART" id="SM00512">
    <property type="entry name" value="Skp1"/>
    <property type="match status" value="1"/>
</dbReference>
<keyword evidence="4" id="KW-1185">Reference proteome</keyword>
<dbReference type="Proteomes" id="UP001175271">
    <property type="component" value="Unassembled WGS sequence"/>
</dbReference>